<dbReference type="InterPro" id="IPR050571">
    <property type="entry name" value="Class-IV_PLP-Dep_Aminotrnsfr"/>
</dbReference>
<accession>A0A7S3JZ18</accession>
<sequence>MTESDSVTRVFAWCLPRTCSTTLMYAWGSRSDTECIDEPMYAHYLRTNSSVYRSYRTQVLAAQENDGNTVITNLLQCPVKGRVLFAKMMSKHADGLDLDPLLKSENCFHILLFREPIRVLSSYAKAQEANTVGRITLDETGYPSLVRIASRLRELGRPFLTIDGDKLASEPRLYLSRMCEFAKGIPFDEAMLQWEAGPKQYDGVWANKWYSKLHASTGWVSSPPPEGASSSVTQFPSSLFELLNEVFPFYQVLALRQTLVRNEDTTITQWPKSPCVENLNDPNALALMPGGGEADFDNRNILVWIGPPGRGRLVPREFARISVFDSAVQGGDAVWEGIRIYNNRVFMLEAHLQRLFDSAKILGFRNVHSKSQVIEALFTTLIANGMNDQAHVRLTLTRGLKVTSSMNPDFNLFGTTLIVLAEHKPVLSAATYDNNKGVRLISSSVRRNSPQTLDSKIHHNNLLNNILAKLQANNAGAADAIMLDHEGGYVSETNATNIFLVRDNEIHTPHADHCLPGVTRSIVIDYLTKSVKTVCHVRRISIAEFYVADEVFTTGTLGELTPIINIDGRSIGDGTPGPFVVKLQAAFQNLISTRKDLSVPLTLATS</sequence>
<evidence type="ECO:0000256" key="1">
    <source>
        <dbReference type="ARBA" id="ARBA00001933"/>
    </source>
</evidence>
<dbReference type="Gene3D" id="3.40.50.300">
    <property type="entry name" value="P-loop containing nucleotide triphosphate hydrolases"/>
    <property type="match status" value="1"/>
</dbReference>
<protein>
    <recommendedName>
        <fullName evidence="5">Branched-chain-amino-acid transaminase</fullName>
    </recommendedName>
</protein>
<dbReference type="InterPro" id="IPR036038">
    <property type="entry name" value="Aminotransferase-like"/>
</dbReference>
<dbReference type="InterPro" id="IPR027417">
    <property type="entry name" value="P-loop_NTPase"/>
</dbReference>
<evidence type="ECO:0000313" key="4">
    <source>
        <dbReference type="EMBL" id="CAE0369772.1"/>
    </source>
</evidence>
<dbReference type="SUPFAM" id="SSF52540">
    <property type="entry name" value="P-loop containing nucleoside triphosphate hydrolases"/>
    <property type="match status" value="1"/>
</dbReference>
<dbReference type="AlphaFoldDB" id="A0A7S3JZ18"/>
<keyword evidence="3" id="KW-0663">Pyridoxal phosphate</keyword>
<dbReference type="SUPFAM" id="SSF56752">
    <property type="entry name" value="D-aminoacid aminotransferase-like PLP-dependent enzymes"/>
    <property type="match status" value="1"/>
</dbReference>
<dbReference type="EMBL" id="HBIJ01015802">
    <property type="protein sequence ID" value="CAE0369772.1"/>
    <property type="molecule type" value="Transcribed_RNA"/>
</dbReference>
<dbReference type="Pfam" id="PF19798">
    <property type="entry name" value="Sulfotransfer_5"/>
    <property type="match status" value="1"/>
</dbReference>
<organism evidence="4">
    <name type="scientific">Aureoumbra lagunensis</name>
    <dbReference type="NCBI Taxonomy" id="44058"/>
    <lineage>
        <taxon>Eukaryota</taxon>
        <taxon>Sar</taxon>
        <taxon>Stramenopiles</taxon>
        <taxon>Ochrophyta</taxon>
        <taxon>Pelagophyceae</taxon>
        <taxon>Pelagomonadales</taxon>
        <taxon>Aureoumbra</taxon>
    </lineage>
</organism>
<evidence type="ECO:0000256" key="2">
    <source>
        <dbReference type="ARBA" id="ARBA00009320"/>
    </source>
</evidence>
<dbReference type="GO" id="GO:0003824">
    <property type="term" value="F:catalytic activity"/>
    <property type="evidence" value="ECO:0007669"/>
    <property type="project" value="InterPro"/>
</dbReference>
<dbReference type="InterPro" id="IPR043131">
    <property type="entry name" value="BCAT-like_N"/>
</dbReference>
<evidence type="ECO:0008006" key="5">
    <source>
        <dbReference type="Google" id="ProtNLM"/>
    </source>
</evidence>
<proteinExistence type="inferred from homology"/>
<comment type="cofactor">
    <cofactor evidence="1">
        <name>pyridoxal 5'-phosphate</name>
        <dbReference type="ChEBI" id="CHEBI:597326"/>
    </cofactor>
</comment>
<dbReference type="Gene3D" id="3.20.10.10">
    <property type="entry name" value="D-amino Acid Aminotransferase, subunit A, domain 2"/>
    <property type="match status" value="1"/>
</dbReference>
<comment type="similarity">
    <text evidence="2">Belongs to the class-IV pyridoxal-phosphate-dependent aminotransferase family.</text>
</comment>
<dbReference type="GO" id="GO:0046394">
    <property type="term" value="P:carboxylic acid biosynthetic process"/>
    <property type="evidence" value="ECO:0007669"/>
    <property type="project" value="UniProtKB-ARBA"/>
</dbReference>
<dbReference type="FunFam" id="3.30.470.10:FF:000010">
    <property type="entry name" value="Branched-chain-amino-acid aminotransferase-like protein 1"/>
    <property type="match status" value="1"/>
</dbReference>
<dbReference type="InterPro" id="IPR043132">
    <property type="entry name" value="BCAT-like_C"/>
</dbReference>
<reference evidence="4" key="1">
    <citation type="submission" date="2021-01" db="EMBL/GenBank/DDBJ databases">
        <authorList>
            <person name="Corre E."/>
            <person name="Pelletier E."/>
            <person name="Niang G."/>
            <person name="Scheremetjew M."/>
            <person name="Finn R."/>
            <person name="Kale V."/>
            <person name="Holt S."/>
            <person name="Cochrane G."/>
            <person name="Meng A."/>
            <person name="Brown T."/>
            <person name="Cohen L."/>
        </authorList>
    </citation>
    <scope>NUCLEOTIDE SEQUENCE</scope>
    <source>
        <strain evidence="4">CCMP1510</strain>
    </source>
</reference>
<gene>
    <name evidence="4" type="ORF">ALAG00032_LOCUS10536</name>
</gene>
<evidence type="ECO:0000256" key="3">
    <source>
        <dbReference type="ARBA" id="ARBA00022898"/>
    </source>
</evidence>
<dbReference type="Gene3D" id="3.30.470.10">
    <property type="match status" value="1"/>
</dbReference>
<dbReference type="Pfam" id="PF01063">
    <property type="entry name" value="Aminotran_4"/>
    <property type="match status" value="1"/>
</dbReference>
<dbReference type="FunFam" id="3.20.10.10:FF:000002">
    <property type="entry name" value="D-alanine aminotransferase"/>
    <property type="match status" value="1"/>
</dbReference>
<dbReference type="PANTHER" id="PTHR42743">
    <property type="entry name" value="AMINO-ACID AMINOTRANSFERASE"/>
    <property type="match status" value="1"/>
</dbReference>
<dbReference type="InterPro" id="IPR001544">
    <property type="entry name" value="Aminotrans_IV"/>
</dbReference>
<name>A0A7S3JZ18_9STRA</name>
<dbReference type="PANTHER" id="PTHR42743:SF11">
    <property type="entry name" value="AMINODEOXYCHORISMATE LYASE"/>
    <property type="match status" value="1"/>
</dbReference>
<dbReference type="GO" id="GO:0008652">
    <property type="term" value="P:amino acid biosynthetic process"/>
    <property type="evidence" value="ECO:0007669"/>
    <property type="project" value="UniProtKB-ARBA"/>
</dbReference>